<accession>A0A2S8SUY2</accession>
<dbReference type="AlphaFoldDB" id="A0A2S8SUY2"/>
<keyword evidence="3" id="KW-1185">Reference proteome</keyword>
<dbReference type="Proteomes" id="UP000237684">
    <property type="component" value="Unassembled WGS sequence"/>
</dbReference>
<organism evidence="2 3">
    <name type="scientific">Abditibacterium utsteinense</name>
    <dbReference type="NCBI Taxonomy" id="1960156"/>
    <lineage>
        <taxon>Bacteria</taxon>
        <taxon>Pseudomonadati</taxon>
        <taxon>Abditibacteriota</taxon>
        <taxon>Abditibacteriia</taxon>
        <taxon>Abditibacteriales</taxon>
        <taxon>Abditibacteriaceae</taxon>
        <taxon>Abditibacterium</taxon>
    </lineage>
</organism>
<gene>
    <name evidence="2" type="ORF">B1R32_10489</name>
</gene>
<dbReference type="InParanoid" id="A0A2S8SUY2"/>
<sequence>MARRVIIASMSLPRVLWLLPLLVFAGCRSSQKSPSTAPRAVSSRFVSPKDDLNREVALKSPATRVVVIGPGAIETVFALGAQKSLIGRDGYADFPPAAKKVAVAGNYSGPGVEKCIALRPDLIIVQGETWDKARVESWQTQIGAPVAALTATNLAGVQRDFKKIGAWLGRPAQAKKLAQSLDIASPRIPQKMKAFFEVGRSPLYSAGKNTLIDDVMRAGGLENIASDVKGYQPFGIETLIARAPDVYISTSKSSRADVLRDLRAEPALSKLKCVRDGKVVVVQGDLLLRPGPRLRLGILELQRFSKTKSRDFHFDSPGKI</sequence>
<dbReference type="PANTHER" id="PTHR30535:SF34">
    <property type="entry name" value="MOLYBDATE-BINDING PROTEIN MOLA"/>
    <property type="match status" value="1"/>
</dbReference>
<dbReference type="EMBL" id="NIGF01000004">
    <property type="protein sequence ID" value="PQV64596.1"/>
    <property type="molecule type" value="Genomic_DNA"/>
</dbReference>
<name>A0A2S8SUY2_9BACT</name>
<dbReference type="InterPro" id="IPR002491">
    <property type="entry name" value="ABC_transptr_periplasmic_BD"/>
</dbReference>
<evidence type="ECO:0000259" key="1">
    <source>
        <dbReference type="PROSITE" id="PS50983"/>
    </source>
</evidence>
<dbReference type="PROSITE" id="PS51257">
    <property type="entry name" value="PROKAR_LIPOPROTEIN"/>
    <property type="match status" value="1"/>
</dbReference>
<reference evidence="2 3" key="1">
    <citation type="journal article" date="2018" name="Syst. Appl. Microbiol.">
        <title>Abditibacterium utsteinense sp. nov., the first cultivated member of candidate phylum FBP, isolated from ice-free Antarctic soil samples.</title>
        <authorList>
            <person name="Tahon G."/>
            <person name="Tytgat B."/>
            <person name="Lebbe L."/>
            <person name="Carlier A."/>
            <person name="Willems A."/>
        </authorList>
    </citation>
    <scope>NUCLEOTIDE SEQUENCE [LARGE SCALE GENOMIC DNA]</scope>
    <source>
        <strain evidence="2 3">LMG 29911</strain>
    </source>
</reference>
<proteinExistence type="predicted"/>
<protein>
    <submittedName>
        <fullName evidence="2">Iron complex transport system substrate-binding protein</fullName>
    </submittedName>
</protein>
<dbReference type="FunCoup" id="A0A2S8SUY2">
    <property type="interactions" value="211"/>
</dbReference>
<evidence type="ECO:0000313" key="2">
    <source>
        <dbReference type="EMBL" id="PQV64596.1"/>
    </source>
</evidence>
<comment type="caution">
    <text evidence="2">The sequence shown here is derived from an EMBL/GenBank/DDBJ whole genome shotgun (WGS) entry which is preliminary data.</text>
</comment>
<feature type="domain" description="Fe/B12 periplasmic-binding" evidence="1">
    <location>
        <begin position="64"/>
        <end position="312"/>
    </location>
</feature>
<dbReference type="InterPro" id="IPR050902">
    <property type="entry name" value="ABC_Transporter_SBP"/>
</dbReference>
<dbReference type="Gene3D" id="3.40.50.1980">
    <property type="entry name" value="Nitrogenase molybdenum iron protein domain"/>
    <property type="match status" value="2"/>
</dbReference>
<dbReference type="SUPFAM" id="SSF53807">
    <property type="entry name" value="Helical backbone' metal receptor"/>
    <property type="match status" value="1"/>
</dbReference>
<dbReference type="PROSITE" id="PS50983">
    <property type="entry name" value="FE_B12_PBP"/>
    <property type="match status" value="1"/>
</dbReference>
<dbReference type="Pfam" id="PF01497">
    <property type="entry name" value="Peripla_BP_2"/>
    <property type="match status" value="1"/>
</dbReference>
<evidence type="ECO:0000313" key="3">
    <source>
        <dbReference type="Proteomes" id="UP000237684"/>
    </source>
</evidence>
<dbReference type="PANTHER" id="PTHR30535">
    <property type="entry name" value="VITAMIN B12-BINDING PROTEIN"/>
    <property type="match status" value="1"/>
</dbReference>